<dbReference type="Pfam" id="PF13374">
    <property type="entry name" value="TPR_10"/>
    <property type="match status" value="3"/>
</dbReference>
<dbReference type="InterPro" id="IPR002182">
    <property type="entry name" value="NB-ARC"/>
</dbReference>
<dbReference type="RefSeq" id="WP_133878350.1">
    <property type="nucleotide sequence ID" value="NZ_BOMD01000035.1"/>
</dbReference>
<dbReference type="PANTHER" id="PTHR46082">
    <property type="entry name" value="ATP/GTP-BINDING PROTEIN-RELATED"/>
    <property type="match status" value="1"/>
</dbReference>
<reference evidence="4 5" key="1">
    <citation type="submission" date="2019-03" db="EMBL/GenBank/DDBJ databases">
        <title>Sequencing the genomes of 1000 actinobacteria strains.</title>
        <authorList>
            <person name="Klenk H.-P."/>
        </authorList>
    </citation>
    <scope>NUCLEOTIDE SEQUENCE [LARGE SCALE GENOMIC DNA]</scope>
    <source>
        <strain evidence="4 5">DSM 43805</strain>
    </source>
</reference>
<protein>
    <submittedName>
        <fullName evidence="4">Tetratricopeptide repeat protein</fullName>
    </submittedName>
</protein>
<dbReference type="InterPro" id="IPR053137">
    <property type="entry name" value="NLR-like"/>
</dbReference>
<dbReference type="Proteomes" id="UP000294901">
    <property type="component" value="Unassembled WGS sequence"/>
</dbReference>
<proteinExistence type="predicted"/>
<dbReference type="InterPro" id="IPR047738">
    <property type="entry name" value="SAV_2336-like_N"/>
</dbReference>
<dbReference type="GO" id="GO:0043531">
    <property type="term" value="F:ADP binding"/>
    <property type="evidence" value="ECO:0007669"/>
    <property type="project" value="InterPro"/>
</dbReference>
<sequence length="1273" mass="139971">MTRGDAEDTWGAISQALRPLSESSPGGASRWEVTVLLDAAPSMAVWSDIVDGVVEVLRGHADFGDVTVLPLDASTMDDTGPDRSIVGPGRIVLILTDGTGPAWHAGTMLPLLSAWGRRSPIAILDLLPQLQWYRTGIRPRRLRMWLPTPAPASANADFAWEMLSPVPEVFDEPVGDDPVPVPVLELDSRWLAAWATLLTGGGSRLPALLANDSVPQDVTVPATAQDVSARTRVREFTAWATPTAVTLATQLAAAPLNLALMRSVQRALIPEAQTSHLSEILNSELLYPVSAAGAVPEGAGIAYEFHRGVREELLAAGRRADAARVLRVVDEQLGPNVPAVRGLSRMLDDPDASPMSPVTPETAPFIRVERAVLRALSGRYLARARHLHEALGVEPELSSVSATTGTSFATMESAAPGTTDRRSEGAGVSSSRVADVTTSPRTPAKAPAIWGNVPPRNPNFTGREALLANLHEQMRVGTTAVLPHALQGMGGVGKSQLAVEYVYRHQHEYDVVWWIPSERPAQIGNALAELAQRLQLPVGPEANAAVPAVREALRLGQPYANWLLIFDNAESPEAVQRYFPNGGPGHIMVTSRNPQWSSIAQQLEVDVFARRESVDLLRRRGPELNDDDAIRLAEALGDLPLALDQAAAWRAETGMPADEYLRLFEQKRTELLEVSVPLDYQLPVAAAWNVSLDRLADSSPGALRLLQVCSFFAPEPIPRTLFSRGRASDVNPELDEVRRDPMRLNRAIREINRYALAKIDYRTNSIQMHRLVQAVLMDRLDDAEQGSMRRSAHLLLADGDPNDPNSPDSWRAYADLYPHAMTAQAFRSTEPWVQQLVDNLSRYLYWWGDHHAAFELATRAYEARREQLGATHQSTLRMGHWVGWLLFVLGRFDDAARLNQTVLNAYRETVEEDNEDLLRALGAVAADRRVAGDFKGALELAEEVYQRHVRALGPDDVETITAAHNLAVSLRLTGELLRASEIDEENQRLRIQLYGTEHPITLESTRNLITDRCELGDYVSARSEAQAVADQLSHQLTPGHPQTLRAMRTLAVALRKAGDHRAARRISEEVQEGFLTRYGEDHPDTIAASLNLSSDLRETGDLDSAAELGERVYERYRRLLGSDRHPHVIAAKLNWAVTQRLRGRVDEARQMDEEGFAELREQLGDDHPLTLSAALNLASDLYAQGEYALAVERDTDAIERLARVLGPNHPTTLAGQGNRAMDLLKLGRLEESAEVHSSAVENFRRLLGDDHPATAVAVDLTLRANCDMDPLPL</sequence>
<dbReference type="InterPro" id="IPR011990">
    <property type="entry name" value="TPR-like_helical_dom_sf"/>
</dbReference>
<comment type="caution">
    <text evidence="4">The sequence shown here is derived from an EMBL/GenBank/DDBJ whole genome shotgun (WGS) entry which is preliminary data.</text>
</comment>
<dbReference type="OrthoDB" id="580767at2"/>
<name>A0A4R6JBS0_9ACTN</name>
<dbReference type="Pfam" id="PF25000">
    <property type="entry name" value="DUF7779"/>
    <property type="match status" value="1"/>
</dbReference>
<dbReference type="SUPFAM" id="SSF48452">
    <property type="entry name" value="TPR-like"/>
    <property type="match status" value="4"/>
</dbReference>
<dbReference type="Gene3D" id="3.40.50.300">
    <property type="entry name" value="P-loop containing nucleotide triphosphate hydrolases"/>
    <property type="match status" value="1"/>
</dbReference>
<gene>
    <name evidence="4" type="ORF">C8E87_7828</name>
</gene>
<feature type="compositionally biased region" description="Polar residues" evidence="1">
    <location>
        <begin position="428"/>
        <end position="441"/>
    </location>
</feature>
<organism evidence="4 5">
    <name type="scientific">Paractinoplanes brasiliensis</name>
    <dbReference type="NCBI Taxonomy" id="52695"/>
    <lineage>
        <taxon>Bacteria</taxon>
        <taxon>Bacillati</taxon>
        <taxon>Actinomycetota</taxon>
        <taxon>Actinomycetes</taxon>
        <taxon>Micromonosporales</taxon>
        <taxon>Micromonosporaceae</taxon>
        <taxon>Paractinoplanes</taxon>
    </lineage>
</organism>
<accession>A0A4R6JBS0</accession>
<feature type="region of interest" description="Disordered" evidence="1">
    <location>
        <begin position="408"/>
        <end position="455"/>
    </location>
</feature>
<dbReference type="Pfam" id="PF00931">
    <property type="entry name" value="NB-ARC"/>
    <property type="match status" value="1"/>
</dbReference>
<dbReference type="NCBIfam" id="NF040586">
    <property type="entry name" value="FxSxx_TPR"/>
    <property type="match status" value="1"/>
</dbReference>
<dbReference type="SUPFAM" id="SSF52540">
    <property type="entry name" value="P-loop containing nucleoside triphosphate hydrolases"/>
    <property type="match status" value="1"/>
</dbReference>
<evidence type="ECO:0000259" key="2">
    <source>
        <dbReference type="Pfam" id="PF00931"/>
    </source>
</evidence>
<dbReference type="Gene3D" id="1.25.40.10">
    <property type="entry name" value="Tetratricopeptide repeat domain"/>
    <property type="match status" value="3"/>
</dbReference>
<dbReference type="AlphaFoldDB" id="A0A4R6JBS0"/>
<keyword evidence="5" id="KW-1185">Reference proteome</keyword>
<evidence type="ECO:0000256" key="1">
    <source>
        <dbReference type="SAM" id="MobiDB-lite"/>
    </source>
</evidence>
<dbReference type="Pfam" id="PF13424">
    <property type="entry name" value="TPR_12"/>
    <property type="match status" value="2"/>
</dbReference>
<feature type="domain" description="DUF7779" evidence="3">
    <location>
        <begin position="695"/>
        <end position="784"/>
    </location>
</feature>
<feature type="region of interest" description="Disordered" evidence="1">
    <location>
        <begin position="341"/>
        <end position="360"/>
    </location>
</feature>
<feature type="domain" description="NB-ARC" evidence="2">
    <location>
        <begin position="485"/>
        <end position="619"/>
    </location>
</feature>
<evidence type="ECO:0000259" key="3">
    <source>
        <dbReference type="Pfam" id="PF25000"/>
    </source>
</evidence>
<dbReference type="InterPro" id="IPR056681">
    <property type="entry name" value="DUF7779"/>
</dbReference>
<dbReference type="EMBL" id="SNWR01000002">
    <property type="protein sequence ID" value="TDO32371.1"/>
    <property type="molecule type" value="Genomic_DNA"/>
</dbReference>
<evidence type="ECO:0000313" key="4">
    <source>
        <dbReference type="EMBL" id="TDO32371.1"/>
    </source>
</evidence>
<evidence type="ECO:0000313" key="5">
    <source>
        <dbReference type="Proteomes" id="UP000294901"/>
    </source>
</evidence>
<dbReference type="InterPro" id="IPR027417">
    <property type="entry name" value="P-loop_NTPase"/>
</dbReference>
<dbReference type="NCBIfam" id="NF041121">
    <property type="entry name" value="SAV_2336_NTERM"/>
    <property type="match status" value="1"/>
</dbReference>
<dbReference type="PANTHER" id="PTHR46082:SF6">
    <property type="entry name" value="AAA+ ATPASE DOMAIN-CONTAINING PROTEIN-RELATED"/>
    <property type="match status" value="1"/>
</dbReference>